<organism evidence="3 4">
    <name type="scientific">Cryobacterium roopkundense</name>
    <dbReference type="NCBI Taxonomy" id="1001240"/>
    <lineage>
        <taxon>Bacteria</taxon>
        <taxon>Bacillati</taxon>
        <taxon>Actinomycetota</taxon>
        <taxon>Actinomycetes</taxon>
        <taxon>Micrococcales</taxon>
        <taxon>Microbacteriaceae</taxon>
        <taxon>Cryobacterium</taxon>
    </lineage>
</organism>
<protein>
    <recommendedName>
        <fullName evidence="5">Pr6Pr family membrane protein</fullName>
    </recommendedName>
</protein>
<dbReference type="EMBL" id="JACHBQ010000001">
    <property type="protein sequence ID" value="MBB5639826.1"/>
    <property type="molecule type" value="Genomic_DNA"/>
</dbReference>
<dbReference type="OrthoDB" id="9809977at2"/>
<reference evidence="3 4" key="1">
    <citation type="submission" date="2020-08" db="EMBL/GenBank/DDBJ databases">
        <title>Sequencing the genomes of 1000 actinobacteria strains.</title>
        <authorList>
            <person name="Klenk H.-P."/>
        </authorList>
    </citation>
    <scope>NUCLEOTIDE SEQUENCE [LARGE SCALE GENOMIC DNA]</scope>
    <source>
        <strain evidence="3 4">DSM 21065</strain>
    </source>
</reference>
<evidence type="ECO:0000256" key="1">
    <source>
        <dbReference type="SAM" id="MobiDB-lite"/>
    </source>
</evidence>
<feature type="compositionally biased region" description="Low complexity" evidence="1">
    <location>
        <begin position="220"/>
        <end position="232"/>
    </location>
</feature>
<keyword evidence="2" id="KW-0812">Transmembrane</keyword>
<keyword evidence="2" id="KW-1133">Transmembrane helix</keyword>
<sequence length="255" mass="28328">MRRRFGTARLLLATLGIVSLTGYFSYSLGVATFAIANFFTYFTVLSAIAAVLVLLAAGVTALRRPQDPAWLDMARAMMTTYIMVSGVVYAIIVWQSASANYSIAVPWSSQILHFWIPALALIDWIVDPFKTRVPWRYLGWVIVFPIAWLVFTLVRGPMVGWYPYFFLDSRQVSGPAETVFYCAIIVVIITGISALLITLTRIKRMPRHLRSDWGSGTNTAASESSEASPAAEIDPTDAEHAELLRGAERLERVQG</sequence>
<dbReference type="Proteomes" id="UP000561726">
    <property type="component" value="Unassembled WGS sequence"/>
</dbReference>
<feature type="transmembrane region" description="Helical" evidence="2">
    <location>
        <begin position="39"/>
        <end position="62"/>
    </location>
</feature>
<accession>A0A7W8ZTC2</accession>
<evidence type="ECO:0008006" key="5">
    <source>
        <dbReference type="Google" id="ProtNLM"/>
    </source>
</evidence>
<dbReference type="AlphaFoldDB" id="A0A7W8ZTC2"/>
<feature type="transmembrane region" description="Helical" evidence="2">
    <location>
        <begin position="138"/>
        <end position="158"/>
    </location>
</feature>
<feature type="transmembrane region" description="Helical" evidence="2">
    <location>
        <begin position="178"/>
        <end position="200"/>
    </location>
</feature>
<evidence type="ECO:0000313" key="3">
    <source>
        <dbReference type="EMBL" id="MBB5639826.1"/>
    </source>
</evidence>
<dbReference type="RefSeq" id="WP_152602080.1">
    <property type="nucleotide sequence ID" value="NZ_JACHBQ010000001.1"/>
</dbReference>
<keyword evidence="2" id="KW-0472">Membrane</keyword>
<comment type="caution">
    <text evidence="3">The sequence shown here is derived from an EMBL/GenBank/DDBJ whole genome shotgun (WGS) entry which is preliminary data.</text>
</comment>
<evidence type="ECO:0000256" key="2">
    <source>
        <dbReference type="SAM" id="Phobius"/>
    </source>
</evidence>
<dbReference type="NCBIfam" id="NF038065">
    <property type="entry name" value="Pr6Pr"/>
    <property type="match status" value="1"/>
</dbReference>
<dbReference type="InterPro" id="IPR049713">
    <property type="entry name" value="Pr6Pr-like"/>
</dbReference>
<proteinExistence type="predicted"/>
<gene>
    <name evidence="3" type="ORF">BJ997_000374</name>
</gene>
<evidence type="ECO:0000313" key="4">
    <source>
        <dbReference type="Proteomes" id="UP000561726"/>
    </source>
</evidence>
<feature type="transmembrane region" description="Helical" evidence="2">
    <location>
        <begin position="107"/>
        <end position="126"/>
    </location>
</feature>
<feature type="transmembrane region" description="Helical" evidence="2">
    <location>
        <begin position="74"/>
        <end position="95"/>
    </location>
</feature>
<name>A0A7W8ZTC2_9MICO</name>
<feature type="region of interest" description="Disordered" evidence="1">
    <location>
        <begin position="213"/>
        <end position="236"/>
    </location>
</feature>